<dbReference type="Proteomes" id="UP000095558">
    <property type="component" value="Unassembled WGS sequence"/>
</dbReference>
<reference evidence="1 2" key="1">
    <citation type="submission" date="2015-09" db="EMBL/GenBank/DDBJ databases">
        <authorList>
            <consortium name="Pathogen Informatics"/>
        </authorList>
    </citation>
    <scope>NUCLEOTIDE SEQUENCE [LARGE SCALE GENOMIC DNA]</scope>
    <source>
        <strain evidence="1 2">2789STDY5834855</strain>
    </source>
</reference>
<dbReference type="OrthoDB" id="1930753at2"/>
<sequence>MIDQYTTLSDIMCENPVAANILMSYGVPTYAITENQFSTLSEVATKYGIDINSVVNQINSGLTSLY</sequence>
<accession>A0A174HHK1</accession>
<dbReference type="Gene3D" id="1.10.3910.10">
    <property type="entry name" value="SP0561-like"/>
    <property type="match status" value="1"/>
</dbReference>
<organism evidence="1 2">
    <name type="scientific">Clostridium disporicum</name>
    <dbReference type="NCBI Taxonomy" id="84024"/>
    <lineage>
        <taxon>Bacteria</taxon>
        <taxon>Bacillati</taxon>
        <taxon>Bacillota</taxon>
        <taxon>Clostridia</taxon>
        <taxon>Eubacteriales</taxon>
        <taxon>Clostridiaceae</taxon>
        <taxon>Clostridium</taxon>
    </lineage>
</organism>
<proteinExistence type="predicted"/>
<dbReference type="RefSeq" id="WP_042397276.1">
    <property type="nucleotide sequence ID" value="NZ_CYYT01000012.1"/>
</dbReference>
<evidence type="ECO:0000313" key="1">
    <source>
        <dbReference type="EMBL" id="CUO74393.1"/>
    </source>
</evidence>
<dbReference type="EMBL" id="CYZV01000046">
    <property type="protein sequence ID" value="CUO74393.1"/>
    <property type="molecule type" value="Genomic_DNA"/>
</dbReference>
<protein>
    <submittedName>
        <fullName evidence="1">Hybrid cluster protein-associated redox disulfide domain</fullName>
    </submittedName>
</protein>
<gene>
    <name evidence="1" type="ORF">ERS852470_03234</name>
</gene>
<dbReference type="GeneID" id="83011622"/>
<dbReference type="SUPFAM" id="SSF140683">
    <property type="entry name" value="SP0561-like"/>
    <property type="match status" value="1"/>
</dbReference>
<evidence type="ECO:0000313" key="2">
    <source>
        <dbReference type="Proteomes" id="UP000095558"/>
    </source>
</evidence>
<dbReference type="InterPro" id="IPR038062">
    <property type="entry name" value="ScdA-like_N_sf"/>
</dbReference>
<dbReference type="AlphaFoldDB" id="A0A174HHK1"/>
<name>A0A174HHK1_9CLOT</name>